<dbReference type="Proteomes" id="UP001172082">
    <property type="component" value="Unassembled WGS sequence"/>
</dbReference>
<evidence type="ECO:0000256" key="2">
    <source>
        <dbReference type="SAM" id="Phobius"/>
    </source>
</evidence>
<accession>A0ABT8KKJ6</accession>
<protein>
    <submittedName>
        <fullName evidence="3">Uncharacterized protein</fullName>
    </submittedName>
</protein>
<dbReference type="EMBL" id="JAUJEA010000002">
    <property type="protein sequence ID" value="MDN5201232.1"/>
    <property type="molecule type" value="Genomic_DNA"/>
</dbReference>
<feature type="region of interest" description="Disordered" evidence="1">
    <location>
        <begin position="1"/>
        <end position="46"/>
    </location>
</feature>
<evidence type="ECO:0000313" key="3">
    <source>
        <dbReference type="EMBL" id="MDN5201232.1"/>
    </source>
</evidence>
<feature type="transmembrane region" description="Helical" evidence="2">
    <location>
        <begin position="105"/>
        <end position="125"/>
    </location>
</feature>
<keyword evidence="2" id="KW-0472">Membrane</keyword>
<comment type="caution">
    <text evidence="3">The sequence shown here is derived from an EMBL/GenBank/DDBJ whole genome shotgun (WGS) entry which is preliminary data.</text>
</comment>
<reference evidence="3" key="1">
    <citation type="submission" date="2023-06" db="EMBL/GenBank/DDBJ databases">
        <title>Genomic of Parafulvivirga corallium.</title>
        <authorList>
            <person name="Wang G."/>
        </authorList>
    </citation>
    <scope>NUCLEOTIDE SEQUENCE</scope>
    <source>
        <strain evidence="3">BMA10</strain>
    </source>
</reference>
<evidence type="ECO:0000256" key="1">
    <source>
        <dbReference type="SAM" id="MobiDB-lite"/>
    </source>
</evidence>
<keyword evidence="4" id="KW-1185">Reference proteome</keyword>
<keyword evidence="2" id="KW-0812">Transmembrane</keyword>
<organism evidence="3 4">
    <name type="scientific">Splendidivirga corallicola</name>
    <dbReference type="NCBI Taxonomy" id="3051826"/>
    <lineage>
        <taxon>Bacteria</taxon>
        <taxon>Pseudomonadati</taxon>
        <taxon>Bacteroidota</taxon>
        <taxon>Cytophagia</taxon>
        <taxon>Cytophagales</taxon>
        <taxon>Splendidivirgaceae</taxon>
        <taxon>Splendidivirga</taxon>
    </lineage>
</organism>
<proteinExistence type="predicted"/>
<sequence length="142" mass="15668">MVHDEFLGLGKKARRKRKARRARRKERRSVRHQRRRLKNDDRRADIEAKRAQTAIMKATMLETPTQNTSGAAPIQAPVQNAASKSSASAIAAKQAGVPITQKAGFGGNTLFIVVGVLIVGGYLYMSNKQQQYNPNTIPPTSQ</sequence>
<evidence type="ECO:0000313" key="4">
    <source>
        <dbReference type="Proteomes" id="UP001172082"/>
    </source>
</evidence>
<name>A0ABT8KKJ6_9BACT</name>
<feature type="compositionally biased region" description="Basic residues" evidence="1">
    <location>
        <begin position="11"/>
        <end position="37"/>
    </location>
</feature>
<keyword evidence="2" id="KW-1133">Transmembrane helix</keyword>
<gene>
    <name evidence="3" type="ORF">QQ008_07660</name>
</gene>